<dbReference type="GO" id="GO:0003743">
    <property type="term" value="F:translation initiation factor activity"/>
    <property type="evidence" value="ECO:0007669"/>
    <property type="project" value="UniProtKB-UniRule"/>
</dbReference>
<dbReference type="Gene3D" id="2.40.30.10">
    <property type="entry name" value="Translation factors"/>
    <property type="match status" value="2"/>
</dbReference>
<dbReference type="PANTHER" id="PTHR43381:SF5">
    <property type="entry name" value="TR-TYPE G DOMAIN-CONTAINING PROTEIN"/>
    <property type="match status" value="1"/>
</dbReference>
<dbReference type="Pfam" id="PF04760">
    <property type="entry name" value="IF2_N"/>
    <property type="match status" value="2"/>
</dbReference>
<dbReference type="PANTHER" id="PTHR43381">
    <property type="entry name" value="TRANSLATION INITIATION FACTOR IF-2-RELATED"/>
    <property type="match status" value="1"/>
</dbReference>
<evidence type="ECO:0000256" key="10">
    <source>
        <dbReference type="HAMAP-Rule" id="MF_00100"/>
    </source>
</evidence>
<comment type="function">
    <text evidence="9 10 11">One of the essential components for the initiation of protein synthesis. Protects formylmethionyl-tRNA from spontaneous hydrolysis and promotes its binding to the 30S ribosomal subunits. Also involved in the hydrolysis of GTP during the formation of the 70S ribosomal complex.</text>
</comment>
<comment type="caution">
    <text evidence="14">The sequence shown here is derived from an EMBL/GenBank/DDBJ whole genome shotgun (WGS) entry which is preliminary data.</text>
</comment>
<dbReference type="InterPro" id="IPR006847">
    <property type="entry name" value="IF2_N"/>
</dbReference>
<dbReference type="Gene3D" id="1.10.10.2480">
    <property type="match status" value="1"/>
</dbReference>
<feature type="binding site" evidence="10">
    <location>
        <begin position="481"/>
        <end position="485"/>
    </location>
    <ligand>
        <name>GTP</name>
        <dbReference type="ChEBI" id="CHEBI:37565"/>
    </ligand>
</feature>
<dbReference type="InterPro" id="IPR036925">
    <property type="entry name" value="TIF_IF2_dom3_sf"/>
</dbReference>
<dbReference type="NCBIfam" id="TIGR00487">
    <property type="entry name" value="IF-2"/>
    <property type="match status" value="1"/>
</dbReference>
<dbReference type="Gene3D" id="3.40.50.10050">
    <property type="entry name" value="Translation initiation factor IF- 2, domain 3"/>
    <property type="match status" value="1"/>
</dbReference>
<dbReference type="PROSITE" id="PS51722">
    <property type="entry name" value="G_TR_2"/>
    <property type="match status" value="1"/>
</dbReference>
<dbReference type="Proteomes" id="UP000025947">
    <property type="component" value="Unassembled WGS sequence"/>
</dbReference>
<comment type="similarity">
    <text evidence="2 10 11">Belongs to the TRAFAC class translation factor GTPase superfamily. Classic translation factor GTPase family. IF-2 subfamily.</text>
</comment>
<dbReference type="InterPro" id="IPR000795">
    <property type="entry name" value="T_Tr_GTP-bd_dom"/>
</dbReference>
<dbReference type="HAMAP" id="MF_00100_B">
    <property type="entry name" value="IF_2_B"/>
    <property type="match status" value="1"/>
</dbReference>
<dbReference type="FunFam" id="2.40.30.10:FF:000007">
    <property type="entry name" value="Translation initiation factor IF-2"/>
    <property type="match status" value="1"/>
</dbReference>
<feature type="compositionally biased region" description="Basic and acidic residues" evidence="12">
    <location>
        <begin position="77"/>
        <end position="86"/>
    </location>
</feature>
<dbReference type="EMBL" id="JLXW01000005">
    <property type="protein sequence ID" value="KBZ64661.1"/>
    <property type="molecule type" value="Genomic_DNA"/>
</dbReference>
<dbReference type="SUPFAM" id="SSF50447">
    <property type="entry name" value="Translation proteins"/>
    <property type="match status" value="2"/>
</dbReference>
<dbReference type="PRINTS" id="PR00315">
    <property type="entry name" value="ELONGATNFCT"/>
</dbReference>
<dbReference type="SUPFAM" id="SSF52540">
    <property type="entry name" value="P-loop containing nucleoside triphosphate hydrolases"/>
    <property type="match status" value="1"/>
</dbReference>
<dbReference type="FunFam" id="1.10.10.2480:FF:000003">
    <property type="entry name" value="Translation initiation factor IF-2"/>
    <property type="match status" value="1"/>
</dbReference>
<feature type="compositionally biased region" description="Pro residues" evidence="12">
    <location>
        <begin position="188"/>
        <end position="203"/>
    </location>
</feature>
<evidence type="ECO:0000256" key="1">
    <source>
        <dbReference type="ARBA" id="ARBA00004496"/>
    </source>
</evidence>
<gene>
    <name evidence="10" type="primary">infB</name>
    <name evidence="14" type="ORF">K875_02050</name>
</gene>
<feature type="region of interest" description="Disordered" evidence="12">
    <location>
        <begin position="50"/>
        <end position="312"/>
    </location>
</feature>
<dbReference type="NCBIfam" id="TIGR00231">
    <property type="entry name" value="small_GTP"/>
    <property type="match status" value="1"/>
</dbReference>
<evidence type="ECO:0000313" key="15">
    <source>
        <dbReference type="Proteomes" id="UP000025947"/>
    </source>
</evidence>
<dbReference type="CDD" id="cd03692">
    <property type="entry name" value="mtIF2_IVc"/>
    <property type="match status" value="1"/>
</dbReference>
<dbReference type="PATRIC" id="fig|1324261.3.peg.2064"/>
<evidence type="ECO:0000256" key="6">
    <source>
        <dbReference type="ARBA" id="ARBA00022741"/>
    </source>
</evidence>
<evidence type="ECO:0000256" key="9">
    <source>
        <dbReference type="ARBA" id="ARBA00025162"/>
    </source>
</evidence>
<evidence type="ECO:0000256" key="7">
    <source>
        <dbReference type="ARBA" id="ARBA00022917"/>
    </source>
</evidence>
<dbReference type="HOGENOM" id="CLU_006301_9_2_11"/>
<dbReference type="FunFam" id="3.40.50.10050:FF:000001">
    <property type="entry name" value="Translation initiation factor IF-2"/>
    <property type="match status" value="1"/>
</dbReference>
<feature type="compositionally biased region" description="Pro residues" evidence="12">
    <location>
        <begin position="122"/>
        <end position="144"/>
    </location>
</feature>
<evidence type="ECO:0000256" key="4">
    <source>
        <dbReference type="ARBA" id="ARBA00022490"/>
    </source>
</evidence>
<evidence type="ECO:0000256" key="2">
    <source>
        <dbReference type="ARBA" id="ARBA00007733"/>
    </source>
</evidence>
<comment type="caution">
    <text evidence="10">Lacks conserved residue(s) required for the propagation of feature annotation.</text>
</comment>
<evidence type="ECO:0000256" key="8">
    <source>
        <dbReference type="ARBA" id="ARBA00023134"/>
    </source>
</evidence>
<keyword evidence="4 10" id="KW-0963">Cytoplasm</keyword>
<proteinExistence type="inferred from homology"/>
<dbReference type="GO" id="GO:0003924">
    <property type="term" value="F:GTPase activity"/>
    <property type="evidence" value="ECO:0007669"/>
    <property type="project" value="UniProtKB-UniRule"/>
</dbReference>
<dbReference type="GO" id="GO:0005525">
    <property type="term" value="F:GTP binding"/>
    <property type="evidence" value="ECO:0007669"/>
    <property type="project" value="UniProtKB-KW"/>
</dbReference>
<dbReference type="AlphaFoldDB" id="A0A051U7T3"/>
<sequence length="926" mass="96240">MAGKARVHELAKELGVTSKEVLARLNDQGEFVKSASSTVEAPVARRLRESFGGGKAAEKAPAKASAQAGAKAPAAKAPDKSLDKALDNAIGSAGGNGEATATPAKPAAPQASAAAPAEAPARPGPAPARPSAPAPGQPKPPAPGQAPGQAPRPGVTPGPRPGPMPKPRAPRVGNNPFSSAQPVDRPIPRPQAPRPGAPRPGAPRPGGASPGNMPPRPAGAGGPGRPARPGAPRPGGGRPGGPGGRDGGGGNYRGGGGGGVGAPPGGGGGFRGRPGGGGGGGRPGQRGGAAGAFGRPGGAPRRGRKSKRAKRAEYENMQAPVVGGVRLPHGNGETIRLARGASLSDFADKINANPASLVQALFNLGEMVTATQSVGDETLELLGSEMNYVVQVVSPEDEDRELLESFDLSYGEDEGGEEDLQTRPPVVTVMGHVDHGKTRLLDTIRNASVREAEAGGITQHIGAYQVTVEHDGEERPITFIDTPGHEAFTAMRARGAKATDIAILVVAADDGVMPQTVEAINHAQAADVPIVVAVNKIDVEGADPAKIRGQLTEYGLVAEDFGGDTMFVDISAKQGTNIEQLLEAVLLTADAALDLRANPDMEAQGVAIEAHLDRGRGPVATVLVQRGTLRVGDSVVAGDAYGRVRRMVDEHGEDVEEALPSRPVQVIGFTSVPGAGDNLLVVDEDRIARQIADKRSARKRNALAARSRKRISLEDLDSALKETSQLNLILKGDNAGTVEALEEALMGIQIDDEVALRVIDRGVGGITETNVNLASASDAVIIGFNVRAEGKATELANREGVEIRYYSVIYQAIDEIEKALRGMLKPIYEENTLGRAEIRAIFRSSKVGIIAGCMISSGIVRRNAKARLLRDNVVVTENLTINSLRREKDDVTEVREGFECGMTLGYSDIKEGDIIESYELVEKERT</sequence>
<name>A0A051U7T3_9MYCO</name>
<dbReference type="SUPFAM" id="SSF52156">
    <property type="entry name" value="Initiation factor IF2/eIF5b, domain 3"/>
    <property type="match status" value="1"/>
</dbReference>
<feature type="binding site" evidence="10">
    <location>
        <begin position="431"/>
        <end position="438"/>
    </location>
    <ligand>
        <name>GTP</name>
        <dbReference type="ChEBI" id="CHEBI:37565"/>
    </ligand>
</feature>
<dbReference type="InterPro" id="IPR015760">
    <property type="entry name" value="TIF_IF2"/>
</dbReference>
<dbReference type="CDD" id="cd01887">
    <property type="entry name" value="IF2_eIF5B"/>
    <property type="match status" value="1"/>
</dbReference>
<keyword evidence="6 10" id="KW-0547">Nucleotide-binding</keyword>
<feature type="domain" description="Tr-type G" evidence="13">
    <location>
        <begin position="422"/>
        <end position="593"/>
    </location>
</feature>
<dbReference type="CDD" id="cd03702">
    <property type="entry name" value="IF2_mtIF2_II"/>
    <property type="match status" value="1"/>
</dbReference>
<dbReference type="Pfam" id="PF22042">
    <property type="entry name" value="EF-G_D2"/>
    <property type="match status" value="1"/>
</dbReference>
<evidence type="ECO:0000259" key="13">
    <source>
        <dbReference type="PROSITE" id="PS51722"/>
    </source>
</evidence>
<organism evidence="14 15">
    <name type="scientific">Mycobacterium [tuberculosis] TKK-01-0051</name>
    <dbReference type="NCBI Taxonomy" id="1324261"/>
    <lineage>
        <taxon>Bacteria</taxon>
        <taxon>Bacillati</taxon>
        <taxon>Actinomycetota</taxon>
        <taxon>Actinomycetes</taxon>
        <taxon>Mycobacteriales</taxon>
        <taxon>Mycobacteriaceae</taxon>
        <taxon>Mycobacterium</taxon>
        <taxon>Mycobacterium avium complex (MAC)</taxon>
    </lineage>
</organism>
<dbReference type="GO" id="GO:0005829">
    <property type="term" value="C:cytosol"/>
    <property type="evidence" value="ECO:0007669"/>
    <property type="project" value="TreeGrafter"/>
</dbReference>
<dbReference type="PROSITE" id="PS01176">
    <property type="entry name" value="IF2"/>
    <property type="match status" value="1"/>
</dbReference>
<dbReference type="InterPro" id="IPR023115">
    <property type="entry name" value="TIF_IF2_dom3"/>
</dbReference>
<feature type="compositionally biased region" description="Gly residues" evidence="12">
    <location>
        <begin position="233"/>
        <end position="297"/>
    </location>
</feature>
<feature type="compositionally biased region" description="Low complexity" evidence="12">
    <location>
        <begin position="62"/>
        <end position="76"/>
    </location>
</feature>
<evidence type="ECO:0000256" key="11">
    <source>
        <dbReference type="RuleBase" id="RU000644"/>
    </source>
</evidence>
<dbReference type="InterPro" id="IPR027417">
    <property type="entry name" value="P-loop_NTPase"/>
</dbReference>
<comment type="subcellular location">
    <subcellularLocation>
        <location evidence="1 10">Cytoplasm</location>
    </subcellularLocation>
</comment>
<dbReference type="InterPro" id="IPR009000">
    <property type="entry name" value="Transl_B-barrel_sf"/>
</dbReference>
<dbReference type="InterPro" id="IPR044145">
    <property type="entry name" value="IF2_II"/>
</dbReference>
<evidence type="ECO:0000256" key="3">
    <source>
        <dbReference type="ARBA" id="ARBA00020675"/>
    </source>
</evidence>
<keyword evidence="7 10" id="KW-0648">Protein biosynthesis</keyword>
<evidence type="ECO:0000256" key="12">
    <source>
        <dbReference type="SAM" id="MobiDB-lite"/>
    </source>
</evidence>
<feature type="compositionally biased region" description="Pro residues" evidence="12">
    <location>
        <begin position="154"/>
        <end position="167"/>
    </location>
</feature>
<reference evidence="14 15" key="1">
    <citation type="submission" date="2014-04" db="EMBL/GenBank/DDBJ databases">
        <title>The Genome Sequence of Mycobacterium tuberculosis TKK-01-0051.</title>
        <authorList>
            <consortium name="The Broad Institute Genomics Platform"/>
            <consortium name="The Broad Institute Genome Sequencing Center for Infectious Disease"/>
            <person name="Earl A.M."/>
            <person name="Cohen K."/>
            <person name="Pym A."/>
            <person name="Bishai W."/>
            <person name="Maharaj K."/>
            <person name="Desjardins C."/>
            <person name="Abeel T."/>
            <person name="Young S."/>
            <person name="Zeng Q."/>
            <person name="Gargeya S."/>
            <person name="Abouelleil A."/>
            <person name="Alvarado L."/>
            <person name="Chapman S.B."/>
            <person name="Gainer-Dewar J."/>
            <person name="Goldberg J."/>
            <person name="Griggs A."/>
            <person name="Gujja S."/>
            <person name="Hansen M."/>
            <person name="Howarth C."/>
            <person name="Imamovic A."/>
            <person name="Larimer J."/>
            <person name="Murphy C."/>
            <person name="Naylor J."/>
            <person name="Pearson M."/>
            <person name="Poon T.W."/>
            <person name="Priest M."/>
            <person name="Roberts A."/>
            <person name="Saif S."/>
            <person name="Shea T."/>
            <person name="Sykes S."/>
            <person name="Wortman J."/>
            <person name="Nusbaum C."/>
            <person name="Birren B."/>
        </authorList>
    </citation>
    <scope>NUCLEOTIDE SEQUENCE [LARGE SCALE GENOMIC DNA]</scope>
    <source>
        <strain evidence="14 15">TKK-01-0051</strain>
    </source>
</reference>
<dbReference type="Pfam" id="PF00009">
    <property type="entry name" value="GTP_EFTU"/>
    <property type="match status" value="1"/>
</dbReference>
<feature type="compositionally biased region" description="Low complexity" evidence="12">
    <location>
        <begin position="98"/>
        <end position="121"/>
    </location>
</feature>
<dbReference type="RefSeq" id="WP_044484923.1">
    <property type="nucleotide sequence ID" value="NZ_KK328284.1"/>
</dbReference>
<feature type="binding site" evidence="10">
    <location>
        <begin position="535"/>
        <end position="538"/>
    </location>
    <ligand>
        <name>GTP</name>
        <dbReference type="ChEBI" id="CHEBI:37565"/>
    </ligand>
</feature>
<accession>A0A051U7T3</accession>
<dbReference type="InterPro" id="IPR005225">
    <property type="entry name" value="Small_GTP-bd"/>
</dbReference>
<evidence type="ECO:0000256" key="5">
    <source>
        <dbReference type="ARBA" id="ARBA00022540"/>
    </source>
</evidence>
<dbReference type="InterPro" id="IPR000178">
    <property type="entry name" value="TF_IF2_bacterial-like"/>
</dbReference>
<dbReference type="Gene3D" id="3.40.50.300">
    <property type="entry name" value="P-loop containing nucleotide triphosphate hydrolases"/>
    <property type="match status" value="1"/>
</dbReference>
<keyword evidence="5 10" id="KW-0396">Initiation factor</keyword>
<dbReference type="Pfam" id="PF11987">
    <property type="entry name" value="IF-2"/>
    <property type="match status" value="1"/>
</dbReference>
<dbReference type="FunFam" id="2.40.30.10:FF:000008">
    <property type="entry name" value="Translation initiation factor IF-2"/>
    <property type="match status" value="1"/>
</dbReference>
<feature type="compositionally biased region" description="Basic residues" evidence="12">
    <location>
        <begin position="301"/>
        <end position="310"/>
    </location>
</feature>
<evidence type="ECO:0000313" key="14">
    <source>
        <dbReference type="EMBL" id="KBZ64661.1"/>
    </source>
</evidence>
<keyword evidence="8 10" id="KW-0342">GTP-binding</keyword>
<protein>
    <recommendedName>
        <fullName evidence="3 10">Translation initiation factor IF-2</fullName>
    </recommendedName>
</protein>
<dbReference type="InterPro" id="IPR053905">
    <property type="entry name" value="EF-G-like_DII"/>
</dbReference>
<dbReference type="FunFam" id="3.40.50.300:FF:000019">
    <property type="entry name" value="Translation initiation factor IF-2"/>
    <property type="match status" value="1"/>
</dbReference>
<keyword evidence="15" id="KW-1185">Reference proteome</keyword>